<dbReference type="EMBL" id="BMJC01000001">
    <property type="protein sequence ID" value="GGA92612.1"/>
    <property type="molecule type" value="Genomic_DNA"/>
</dbReference>
<gene>
    <name evidence="1" type="ORF">GCM10011511_14990</name>
</gene>
<reference evidence="1" key="2">
    <citation type="submission" date="2020-09" db="EMBL/GenBank/DDBJ databases">
        <authorList>
            <person name="Sun Q."/>
            <person name="Zhou Y."/>
        </authorList>
    </citation>
    <scope>NUCLEOTIDE SEQUENCE</scope>
    <source>
        <strain evidence="1">CGMCC 1.15448</strain>
    </source>
</reference>
<dbReference type="Proteomes" id="UP000607559">
    <property type="component" value="Unassembled WGS sequence"/>
</dbReference>
<proteinExistence type="predicted"/>
<evidence type="ECO:0000313" key="1">
    <source>
        <dbReference type="EMBL" id="GGA92612.1"/>
    </source>
</evidence>
<comment type="caution">
    <text evidence="1">The sequence shown here is derived from an EMBL/GenBank/DDBJ whole genome shotgun (WGS) entry which is preliminary data.</text>
</comment>
<dbReference type="RefSeq" id="WP_188930084.1">
    <property type="nucleotide sequence ID" value="NZ_BMJC01000001.1"/>
</dbReference>
<protein>
    <submittedName>
        <fullName evidence="1">Uncharacterized protein</fullName>
    </submittedName>
</protein>
<accession>A0A8J2UB35</accession>
<evidence type="ECO:0000313" key="2">
    <source>
        <dbReference type="Proteomes" id="UP000607559"/>
    </source>
</evidence>
<organism evidence="1 2">
    <name type="scientific">Puia dinghuensis</name>
    <dbReference type="NCBI Taxonomy" id="1792502"/>
    <lineage>
        <taxon>Bacteria</taxon>
        <taxon>Pseudomonadati</taxon>
        <taxon>Bacteroidota</taxon>
        <taxon>Chitinophagia</taxon>
        <taxon>Chitinophagales</taxon>
        <taxon>Chitinophagaceae</taxon>
        <taxon>Puia</taxon>
    </lineage>
</organism>
<sequence>MEKQLSDSLLNRIRETLRQTPPPKLYWDYGDHLTPEQINKLLVLPDGLQQVEQEILEDYWEYADQRLKEQTLETLNNQREAIADEWGLNAASLSDDQLKYMIEEYDLHTEVPGTDPNLSPRIRNCRPRIVFQLDVDHPYEGWQWRRTVRYDEVKEALRLFNVNPRKIHPQFPNLPYRDGKEYILPKDLMELWDNAPYGGRYVMPINLNLSDYLKDLDHYQTGVILHKGGEIWMHDYGNGSGSISVPLQKDLKIMRKKLAYFLSDDNNTAGYGLDEVYGLCQSAWRNSLSPVKTAHPQTYTLPAVDKVYGVFFCGLAYTDNQTSANIRAFTNVDAYRRDKAPLPGELMDWDMNRLWKDFPSSGINYLRKEADRNAAHYVFKVKEIIGQALIVHCQLIVHDPSRKIVWSNVSENERSYAVFEWVKEKIAKSITSHPLPEPEKG</sequence>
<reference evidence="1" key="1">
    <citation type="journal article" date="2014" name="Int. J. Syst. Evol. Microbiol.">
        <title>Complete genome sequence of Corynebacterium casei LMG S-19264T (=DSM 44701T), isolated from a smear-ripened cheese.</title>
        <authorList>
            <consortium name="US DOE Joint Genome Institute (JGI-PGF)"/>
            <person name="Walter F."/>
            <person name="Albersmeier A."/>
            <person name="Kalinowski J."/>
            <person name="Ruckert C."/>
        </authorList>
    </citation>
    <scope>NUCLEOTIDE SEQUENCE</scope>
    <source>
        <strain evidence="1">CGMCC 1.15448</strain>
    </source>
</reference>
<name>A0A8J2UB35_9BACT</name>
<dbReference type="AlphaFoldDB" id="A0A8J2UB35"/>
<keyword evidence="2" id="KW-1185">Reference proteome</keyword>